<reference evidence="2" key="1">
    <citation type="journal article" date="2021" name="PeerJ">
        <title>Extensive microbial diversity within the chicken gut microbiome revealed by metagenomics and culture.</title>
        <authorList>
            <person name="Gilroy R."/>
            <person name="Ravi A."/>
            <person name="Getino M."/>
            <person name="Pursley I."/>
            <person name="Horton D.L."/>
            <person name="Alikhan N.F."/>
            <person name="Baker D."/>
            <person name="Gharbi K."/>
            <person name="Hall N."/>
            <person name="Watson M."/>
            <person name="Adriaenssens E.M."/>
            <person name="Foster-Nyarko E."/>
            <person name="Jarju S."/>
            <person name="Secka A."/>
            <person name="Antonio M."/>
            <person name="Oren A."/>
            <person name="Chaudhuri R.R."/>
            <person name="La Ragione R."/>
            <person name="Hildebrand F."/>
            <person name="Pallen M.J."/>
        </authorList>
    </citation>
    <scope>NUCLEOTIDE SEQUENCE</scope>
    <source>
        <strain evidence="2">378</strain>
    </source>
</reference>
<organism evidence="2 3">
    <name type="scientific">Candidatus Anaerobiospirillum pullicola</name>
    <dbReference type="NCBI Taxonomy" id="2838451"/>
    <lineage>
        <taxon>Bacteria</taxon>
        <taxon>Pseudomonadati</taxon>
        <taxon>Pseudomonadota</taxon>
        <taxon>Gammaproteobacteria</taxon>
        <taxon>Aeromonadales</taxon>
        <taxon>Succinivibrionaceae</taxon>
        <taxon>Anaerobiospirillum</taxon>
    </lineage>
</organism>
<dbReference type="EMBL" id="JAHLFE010000107">
    <property type="protein sequence ID" value="MBU3844310.1"/>
    <property type="molecule type" value="Genomic_DNA"/>
</dbReference>
<name>A0A948TGA6_9GAMM</name>
<evidence type="ECO:0000313" key="2">
    <source>
        <dbReference type="EMBL" id="MBU3844310.1"/>
    </source>
</evidence>
<comment type="caution">
    <text evidence="2">The sequence shown here is derived from an EMBL/GenBank/DDBJ whole genome shotgun (WGS) entry which is preliminary data.</text>
</comment>
<evidence type="ECO:0000313" key="3">
    <source>
        <dbReference type="Proteomes" id="UP000733611"/>
    </source>
</evidence>
<feature type="region of interest" description="Disordered" evidence="1">
    <location>
        <begin position="1"/>
        <end position="70"/>
    </location>
</feature>
<gene>
    <name evidence="2" type="ORF">H9847_05505</name>
</gene>
<accession>A0A948TGA6</accession>
<proteinExistence type="predicted"/>
<reference evidence="2" key="2">
    <citation type="submission" date="2021-04" db="EMBL/GenBank/DDBJ databases">
        <authorList>
            <person name="Gilroy R."/>
        </authorList>
    </citation>
    <scope>NUCLEOTIDE SEQUENCE</scope>
    <source>
        <strain evidence="2">378</strain>
    </source>
</reference>
<feature type="compositionally biased region" description="Polar residues" evidence="1">
    <location>
        <begin position="1"/>
        <end position="25"/>
    </location>
</feature>
<evidence type="ECO:0000256" key="1">
    <source>
        <dbReference type="SAM" id="MobiDB-lite"/>
    </source>
</evidence>
<feature type="region of interest" description="Disordered" evidence="1">
    <location>
        <begin position="213"/>
        <end position="267"/>
    </location>
</feature>
<dbReference type="Proteomes" id="UP000733611">
    <property type="component" value="Unassembled WGS sequence"/>
</dbReference>
<protein>
    <submittedName>
        <fullName evidence="2">Uncharacterized protein</fullName>
    </submittedName>
</protein>
<feature type="compositionally biased region" description="Low complexity" evidence="1">
    <location>
        <begin position="234"/>
        <end position="250"/>
    </location>
</feature>
<feature type="region of interest" description="Disordered" evidence="1">
    <location>
        <begin position="104"/>
        <end position="127"/>
    </location>
</feature>
<sequence length="299" mass="32409">MALSSSPAVRSAYSQISPAPNSSPSHPVRPITSTLEQPLPPTTTLTPEEQQQNDLAWANSSQTVKTPSIEELRQYHRDNLQRMREGKSPLLAATAAIATAKATTAAPATGGANDSSTEQQGPVDLTHTVNSVPSTVPLVMPPQPARQAAEPESNVAMLQRKIMAQRQLSEQRKAMDYTRTCARIKRNLNNTAPKIDLDALYEDILAADISSKVPSELEVRPEPEPDPATTVSDATSPENTASAPATTTATDEVSKRSALAQGPTEQPWQKVWDYHAPVVLSVTEHPEAYRPLKRKPLYL</sequence>
<feature type="compositionally biased region" description="Low complexity" evidence="1">
    <location>
        <begin position="34"/>
        <end position="52"/>
    </location>
</feature>
<dbReference type="AlphaFoldDB" id="A0A948TGA6"/>